<feature type="transmembrane region" description="Helical" evidence="1">
    <location>
        <begin position="102"/>
        <end position="121"/>
    </location>
</feature>
<keyword evidence="1" id="KW-1133">Transmembrane helix</keyword>
<protein>
    <recommendedName>
        <fullName evidence="4">DoxX-like protein</fullName>
    </recommendedName>
</protein>
<keyword evidence="1" id="KW-0812">Transmembrane</keyword>
<dbReference type="AlphaFoldDB" id="A0A315Z5Y3"/>
<dbReference type="Proteomes" id="UP000245535">
    <property type="component" value="Unassembled WGS sequence"/>
</dbReference>
<reference evidence="2 3" key="1">
    <citation type="submission" date="2018-03" db="EMBL/GenBank/DDBJ databases">
        <title>Genomic Encyclopedia of Archaeal and Bacterial Type Strains, Phase II (KMG-II): from individual species to whole genera.</title>
        <authorList>
            <person name="Goeker M."/>
        </authorList>
    </citation>
    <scope>NUCLEOTIDE SEQUENCE [LARGE SCALE GENOMIC DNA]</scope>
    <source>
        <strain evidence="2 3">DSM 28229</strain>
    </source>
</reference>
<evidence type="ECO:0008006" key="4">
    <source>
        <dbReference type="Google" id="ProtNLM"/>
    </source>
</evidence>
<feature type="transmembrane region" description="Helical" evidence="1">
    <location>
        <begin position="42"/>
        <end position="60"/>
    </location>
</feature>
<accession>A0A315Z5Y3</accession>
<proteinExistence type="predicted"/>
<feature type="transmembrane region" description="Helical" evidence="1">
    <location>
        <begin position="67"/>
        <end position="90"/>
    </location>
</feature>
<comment type="caution">
    <text evidence="2">The sequence shown here is derived from an EMBL/GenBank/DDBJ whole genome shotgun (WGS) entry which is preliminary data.</text>
</comment>
<gene>
    <name evidence="2" type="ORF">BC781_107209</name>
</gene>
<evidence type="ECO:0000313" key="2">
    <source>
        <dbReference type="EMBL" id="PWJ38619.1"/>
    </source>
</evidence>
<dbReference type="EMBL" id="QGDO01000007">
    <property type="protein sequence ID" value="PWJ38619.1"/>
    <property type="molecule type" value="Genomic_DNA"/>
</dbReference>
<evidence type="ECO:0000256" key="1">
    <source>
        <dbReference type="SAM" id="Phobius"/>
    </source>
</evidence>
<feature type="transmembrane region" description="Helical" evidence="1">
    <location>
        <begin position="7"/>
        <end position="22"/>
    </location>
</feature>
<dbReference type="RefSeq" id="WP_109621856.1">
    <property type="nucleotide sequence ID" value="NZ_QGDO01000007.1"/>
</dbReference>
<sequence>MKILDLLLRIAIAIILLQTLFFKFTGHAESVYIFSTLGAEPFGRIMVGTLELVASVLIFIPKTKLHGIIMVIGLMFGALASHLFTPLGIVVEWDGQSDGGTLFSLALSTFIMAICYLVFFMPRKINELWRLFLMKPSSSI</sequence>
<keyword evidence="1" id="KW-0472">Membrane</keyword>
<keyword evidence="3" id="KW-1185">Reference proteome</keyword>
<dbReference type="OrthoDB" id="8161897at2"/>
<name>A0A315Z5Y3_SEDFL</name>
<organism evidence="2 3">
    <name type="scientific">Sediminitomix flava</name>
    <dbReference type="NCBI Taxonomy" id="379075"/>
    <lineage>
        <taxon>Bacteria</taxon>
        <taxon>Pseudomonadati</taxon>
        <taxon>Bacteroidota</taxon>
        <taxon>Cytophagia</taxon>
        <taxon>Cytophagales</taxon>
        <taxon>Flammeovirgaceae</taxon>
        <taxon>Sediminitomix</taxon>
    </lineage>
</organism>
<evidence type="ECO:0000313" key="3">
    <source>
        <dbReference type="Proteomes" id="UP000245535"/>
    </source>
</evidence>